<evidence type="ECO:0000256" key="2">
    <source>
        <dbReference type="ARBA" id="ARBA00023125"/>
    </source>
</evidence>
<proteinExistence type="predicted"/>
<evidence type="ECO:0000256" key="1">
    <source>
        <dbReference type="ARBA" id="ARBA00023015"/>
    </source>
</evidence>
<dbReference type="PRINTS" id="PR00455">
    <property type="entry name" value="HTHTETR"/>
</dbReference>
<accession>A0A1H0R1W5</accession>
<dbReference type="PANTHER" id="PTHR30055">
    <property type="entry name" value="HTH-TYPE TRANSCRIPTIONAL REGULATOR RUTR"/>
    <property type="match status" value="1"/>
</dbReference>
<dbReference type="AlphaFoldDB" id="A0A1H0R1W5"/>
<dbReference type="InterPro" id="IPR036271">
    <property type="entry name" value="Tet_transcr_reg_TetR-rel_C_sf"/>
</dbReference>
<dbReference type="Pfam" id="PF00440">
    <property type="entry name" value="TetR_N"/>
    <property type="match status" value="1"/>
</dbReference>
<organism evidence="6 7">
    <name type="scientific">Nakamurella panacisegetis</name>
    <dbReference type="NCBI Taxonomy" id="1090615"/>
    <lineage>
        <taxon>Bacteria</taxon>
        <taxon>Bacillati</taxon>
        <taxon>Actinomycetota</taxon>
        <taxon>Actinomycetes</taxon>
        <taxon>Nakamurellales</taxon>
        <taxon>Nakamurellaceae</taxon>
        <taxon>Nakamurella</taxon>
    </lineage>
</organism>
<dbReference type="GO" id="GO:0003700">
    <property type="term" value="F:DNA-binding transcription factor activity"/>
    <property type="evidence" value="ECO:0007669"/>
    <property type="project" value="TreeGrafter"/>
</dbReference>
<dbReference type="RefSeq" id="WP_090477739.1">
    <property type="nucleotide sequence ID" value="NZ_LT629710.1"/>
</dbReference>
<dbReference type="OrthoDB" id="4456617at2"/>
<evidence type="ECO:0000313" key="7">
    <source>
        <dbReference type="Proteomes" id="UP000198741"/>
    </source>
</evidence>
<dbReference type="InterPro" id="IPR041490">
    <property type="entry name" value="KstR2_TetR_C"/>
</dbReference>
<dbReference type="GO" id="GO:0000976">
    <property type="term" value="F:transcription cis-regulatory region binding"/>
    <property type="evidence" value="ECO:0007669"/>
    <property type="project" value="TreeGrafter"/>
</dbReference>
<keyword evidence="3" id="KW-0804">Transcription</keyword>
<feature type="domain" description="HTH tetR-type" evidence="5">
    <location>
        <begin position="16"/>
        <end position="76"/>
    </location>
</feature>
<keyword evidence="2 4" id="KW-0238">DNA-binding</keyword>
<dbReference type="SUPFAM" id="SSF46689">
    <property type="entry name" value="Homeodomain-like"/>
    <property type="match status" value="1"/>
</dbReference>
<reference evidence="6 7" key="1">
    <citation type="submission" date="2016-10" db="EMBL/GenBank/DDBJ databases">
        <authorList>
            <person name="de Groot N.N."/>
        </authorList>
    </citation>
    <scope>NUCLEOTIDE SEQUENCE [LARGE SCALE GENOMIC DNA]</scope>
    <source>
        <strain evidence="7">P4-7,KCTC 19426,CECT 7604</strain>
    </source>
</reference>
<protein>
    <submittedName>
        <fullName evidence="6">DNA-binding transcriptional regulator, AcrR family</fullName>
    </submittedName>
</protein>
<evidence type="ECO:0000256" key="4">
    <source>
        <dbReference type="PROSITE-ProRule" id="PRU00335"/>
    </source>
</evidence>
<dbReference type="Gene3D" id="1.10.10.60">
    <property type="entry name" value="Homeodomain-like"/>
    <property type="match status" value="1"/>
</dbReference>
<dbReference type="PANTHER" id="PTHR30055:SF234">
    <property type="entry name" value="HTH-TYPE TRANSCRIPTIONAL REGULATOR BETI"/>
    <property type="match status" value="1"/>
</dbReference>
<sequence>MSAVEPAEIVPGRRRGGRRLHIVTAAADLFAAGGYPAAGMDQIGAAAGITGPAIYRHFDSKAAILAAVFDGIIDAVTQPPEGSSAEPDPARDLLALVGVYARAVASRRRLMGVFVREVHHLPPEHRIRLAERQRTLVRQWRSLLAEVHPSWSAEVIRATVHGCFGMLNALGTFDSALTDDELAGTLIDLARRMLVLD</sequence>
<dbReference type="InterPro" id="IPR050109">
    <property type="entry name" value="HTH-type_TetR-like_transc_reg"/>
</dbReference>
<dbReference type="InterPro" id="IPR001647">
    <property type="entry name" value="HTH_TetR"/>
</dbReference>
<dbReference type="STRING" id="1090615.SAMN04515671_3342"/>
<dbReference type="EMBL" id="LT629710">
    <property type="protein sequence ID" value="SDP23046.1"/>
    <property type="molecule type" value="Genomic_DNA"/>
</dbReference>
<keyword evidence="7" id="KW-1185">Reference proteome</keyword>
<evidence type="ECO:0000259" key="5">
    <source>
        <dbReference type="PROSITE" id="PS50977"/>
    </source>
</evidence>
<keyword evidence="1" id="KW-0805">Transcription regulation</keyword>
<dbReference type="Proteomes" id="UP000198741">
    <property type="component" value="Chromosome I"/>
</dbReference>
<dbReference type="SUPFAM" id="SSF48498">
    <property type="entry name" value="Tetracyclin repressor-like, C-terminal domain"/>
    <property type="match status" value="1"/>
</dbReference>
<name>A0A1H0R1W5_9ACTN</name>
<dbReference type="Pfam" id="PF17932">
    <property type="entry name" value="TetR_C_24"/>
    <property type="match status" value="1"/>
</dbReference>
<dbReference type="Gene3D" id="1.10.357.10">
    <property type="entry name" value="Tetracycline Repressor, domain 2"/>
    <property type="match status" value="1"/>
</dbReference>
<feature type="DNA-binding region" description="H-T-H motif" evidence="4">
    <location>
        <begin position="39"/>
        <end position="58"/>
    </location>
</feature>
<evidence type="ECO:0000256" key="3">
    <source>
        <dbReference type="ARBA" id="ARBA00023163"/>
    </source>
</evidence>
<gene>
    <name evidence="6" type="ORF">SAMN04515671_3342</name>
</gene>
<evidence type="ECO:0000313" key="6">
    <source>
        <dbReference type="EMBL" id="SDP23046.1"/>
    </source>
</evidence>
<dbReference type="InterPro" id="IPR009057">
    <property type="entry name" value="Homeodomain-like_sf"/>
</dbReference>
<dbReference type="PROSITE" id="PS50977">
    <property type="entry name" value="HTH_TETR_2"/>
    <property type="match status" value="1"/>
</dbReference>